<dbReference type="PRINTS" id="PR00040">
    <property type="entry name" value="HTHMERR"/>
</dbReference>
<dbReference type="Pfam" id="PF13411">
    <property type="entry name" value="MerR_1"/>
    <property type="match status" value="1"/>
</dbReference>
<dbReference type="Proteomes" id="UP000007967">
    <property type="component" value="Chromosome"/>
</dbReference>
<feature type="domain" description="HTH merR-type" evidence="2">
    <location>
        <begin position="2"/>
        <end position="71"/>
    </location>
</feature>
<dbReference type="AlphaFoldDB" id="D2PYE5"/>
<dbReference type="STRING" id="479435.Kfla_6516"/>
<evidence type="ECO:0000313" key="3">
    <source>
        <dbReference type="EMBL" id="ADB35513.1"/>
    </source>
</evidence>
<reference evidence="4" key="1">
    <citation type="submission" date="2009-09" db="EMBL/GenBank/DDBJ databases">
        <title>The complete genome of Kribbella flavida DSM 17836.</title>
        <authorList>
            <consortium name="US DOE Joint Genome Institute (JGI-PGF)"/>
            <person name="Lucas S."/>
            <person name="Copeland A."/>
            <person name="Lapidus A."/>
            <person name="Glavina del Rio T."/>
            <person name="Dalin E."/>
            <person name="Tice H."/>
            <person name="Bruce D."/>
            <person name="Goodwin L."/>
            <person name="Pitluck S."/>
            <person name="Kyrpides N."/>
            <person name="Mavromatis K."/>
            <person name="Ivanova N."/>
            <person name="Saunders E."/>
            <person name="Brettin T."/>
            <person name="Detter J.C."/>
            <person name="Han C."/>
            <person name="Larimer F."/>
            <person name="Land M."/>
            <person name="Hauser L."/>
            <person name="Markowitz V."/>
            <person name="Cheng J.-F."/>
            <person name="Hugenholtz P."/>
            <person name="Woyke T."/>
            <person name="Wu D."/>
            <person name="Pukall R."/>
            <person name="Klenk H.-P."/>
            <person name="Eisen J.A."/>
        </authorList>
    </citation>
    <scope>NUCLEOTIDE SEQUENCE [LARGE SCALE GENOMIC DNA]</scope>
    <source>
        <strain evidence="4">DSM 17836 / JCM 10339 / NBRC 14399</strain>
    </source>
</reference>
<proteinExistence type="predicted"/>
<dbReference type="Gene3D" id="1.10.1660.10">
    <property type="match status" value="1"/>
</dbReference>
<dbReference type="SUPFAM" id="SSF46955">
    <property type="entry name" value="Putative DNA-binding domain"/>
    <property type="match status" value="1"/>
</dbReference>
<dbReference type="OrthoDB" id="9809391at2"/>
<reference evidence="3 4" key="2">
    <citation type="journal article" date="2010" name="Stand. Genomic Sci.">
        <title>Complete genome sequence of Kribbella flavida type strain (IFO 14399).</title>
        <authorList>
            <person name="Pukall R."/>
            <person name="Lapidus A."/>
            <person name="Glavina Del Rio T."/>
            <person name="Copeland A."/>
            <person name="Tice H."/>
            <person name="Cheng J.-F."/>
            <person name="Lucas S."/>
            <person name="Chen F."/>
            <person name="Nolan M."/>
            <person name="LaButti K."/>
            <person name="Pati A."/>
            <person name="Ivanova N."/>
            <person name="Mavrommatis K."/>
            <person name="Mikhailova N."/>
            <person name="Pitluck S."/>
            <person name="Bruce D."/>
            <person name="Goodwin L."/>
            <person name="Land M."/>
            <person name="Hauser L."/>
            <person name="Chang Y.-J."/>
            <person name="Jeffries C.D."/>
            <person name="Chen A."/>
            <person name="Palaniappan K."/>
            <person name="Chain P."/>
            <person name="Rohde M."/>
            <person name="Goeker M."/>
            <person name="Bristow J."/>
            <person name="Eisen J.A."/>
            <person name="Markowitz V."/>
            <person name="Hugenholtz P."/>
            <person name="Kyrpides N.C."/>
            <person name="Klenk H.-P."/>
            <person name="Brettin T."/>
        </authorList>
    </citation>
    <scope>NUCLEOTIDE SEQUENCE [LARGE SCALE GENOMIC DNA]</scope>
    <source>
        <strain evidence="4">DSM 17836 / JCM 10339 / NBRC 14399</strain>
    </source>
</reference>
<dbReference type="RefSeq" id="WP_012924065.1">
    <property type="nucleotide sequence ID" value="NC_013729.1"/>
</dbReference>
<dbReference type="InterPro" id="IPR000551">
    <property type="entry name" value="MerR-type_HTH_dom"/>
</dbReference>
<dbReference type="eggNOG" id="COG0789">
    <property type="taxonomic scope" value="Bacteria"/>
</dbReference>
<protein>
    <submittedName>
        <fullName evidence="3">Transcriptional regulator, MerR family</fullName>
    </submittedName>
</protein>
<dbReference type="KEGG" id="kfl:Kfla_6516"/>
<name>D2PYE5_KRIFD</name>
<organism evidence="3 4">
    <name type="scientific">Kribbella flavida (strain DSM 17836 / JCM 10339 / NBRC 14399)</name>
    <dbReference type="NCBI Taxonomy" id="479435"/>
    <lineage>
        <taxon>Bacteria</taxon>
        <taxon>Bacillati</taxon>
        <taxon>Actinomycetota</taxon>
        <taxon>Actinomycetes</taxon>
        <taxon>Propionibacteriales</taxon>
        <taxon>Kribbellaceae</taxon>
        <taxon>Kribbella</taxon>
    </lineage>
</organism>
<dbReference type="GO" id="GO:0003700">
    <property type="term" value="F:DNA-binding transcription factor activity"/>
    <property type="evidence" value="ECO:0007669"/>
    <property type="project" value="InterPro"/>
</dbReference>
<dbReference type="InterPro" id="IPR009061">
    <property type="entry name" value="DNA-bd_dom_put_sf"/>
</dbReference>
<evidence type="ECO:0000259" key="2">
    <source>
        <dbReference type="PROSITE" id="PS50937"/>
    </source>
</evidence>
<dbReference type="SMART" id="SM00422">
    <property type="entry name" value="HTH_MERR"/>
    <property type="match status" value="1"/>
</dbReference>
<keyword evidence="4" id="KW-1185">Reference proteome</keyword>
<keyword evidence="1" id="KW-0238">DNA-binding</keyword>
<dbReference type="InterPro" id="IPR047057">
    <property type="entry name" value="MerR_fam"/>
</dbReference>
<dbReference type="PROSITE" id="PS50937">
    <property type="entry name" value="HTH_MERR_2"/>
    <property type="match status" value="1"/>
</dbReference>
<dbReference type="PANTHER" id="PTHR30204:SF93">
    <property type="entry name" value="HTH MERR-TYPE DOMAIN-CONTAINING PROTEIN"/>
    <property type="match status" value="1"/>
</dbReference>
<dbReference type="EMBL" id="CP001736">
    <property type="protein sequence ID" value="ADB35513.1"/>
    <property type="molecule type" value="Genomic_DNA"/>
</dbReference>
<sequence length="275" mass="30142">MTYSIGELARRTGLSVKTIRFYSDRGVVPPTGRTSAGYRQYDAEALARLELIRTLRDLGLPLATIQQVLQREHSLAEVAAAEADALEVQIRALRVRQAVLRSAALSPERLHELQRLAALTAAERTTLVEGFLESVFADPRPSLAAARQTMRPALPDNATVQQLEAWLELGSLCQDSDFRDLLRQLVKNVPADGVPRPDAVAVVRDRVAQLDGLSPDSPAAAAIVVELGPLDIDHLRLASDPRRQRYVELLAVLNDWPAPTDPTPALNWYLAAARA</sequence>
<dbReference type="CDD" id="cd00592">
    <property type="entry name" value="HTH_MerR-like"/>
    <property type="match status" value="1"/>
</dbReference>
<evidence type="ECO:0000256" key="1">
    <source>
        <dbReference type="ARBA" id="ARBA00023125"/>
    </source>
</evidence>
<dbReference type="GO" id="GO:0003677">
    <property type="term" value="F:DNA binding"/>
    <property type="evidence" value="ECO:0007669"/>
    <property type="project" value="UniProtKB-KW"/>
</dbReference>
<gene>
    <name evidence="3" type="ordered locus">Kfla_6516</name>
</gene>
<dbReference type="PANTHER" id="PTHR30204">
    <property type="entry name" value="REDOX-CYCLING DRUG-SENSING TRANSCRIPTIONAL ACTIVATOR SOXR"/>
    <property type="match status" value="1"/>
</dbReference>
<evidence type="ECO:0000313" key="4">
    <source>
        <dbReference type="Proteomes" id="UP000007967"/>
    </source>
</evidence>
<accession>D2PYE5</accession>
<dbReference type="HOGENOM" id="CLU_052806_1_0_11"/>